<dbReference type="Gene3D" id="3.90.180.10">
    <property type="entry name" value="Medium-chain alcohol dehydrogenases, catalytic domain"/>
    <property type="match status" value="1"/>
</dbReference>
<proteinExistence type="predicted"/>
<dbReference type="AlphaFoldDB" id="X1KW87"/>
<evidence type="ECO:0000313" key="6">
    <source>
        <dbReference type="EMBL" id="GAH94429.1"/>
    </source>
</evidence>
<protein>
    <recommendedName>
        <fullName evidence="5">Alcohol dehydrogenase-like N-terminal domain-containing protein</fullName>
    </recommendedName>
</protein>
<dbReference type="InterPro" id="IPR011032">
    <property type="entry name" value="GroES-like_sf"/>
</dbReference>
<reference evidence="6" key="1">
    <citation type="journal article" date="2014" name="Front. Microbiol.">
        <title>High frequency of phylogenetically diverse reductive dehalogenase-homologous genes in deep subseafloor sedimentary metagenomes.</title>
        <authorList>
            <person name="Kawai M."/>
            <person name="Futagami T."/>
            <person name="Toyoda A."/>
            <person name="Takaki Y."/>
            <person name="Nishi S."/>
            <person name="Hori S."/>
            <person name="Arai W."/>
            <person name="Tsubouchi T."/>
            <person name="Morono Y."/>
            <person name="Uchiyama I."/>
            <person name="Ito T."/>
            <person name="Fujiyama A."/>
            <person name="Inagaki F."/>
            <person name="Takami H."/>
        </authorList>
    </citation>
    <scope>NUCLEOTIDE SEQUENCE</scope>
    <source>
        <strain evidence="6">Expedition CK06-06</strain>
    </source>
</reference>
<dbReference type="Pfam" id="PF08240">
    <property type="entry name" value="ADH_N"/>
    <property type="match status" value="1"/>
</dbReference>
<dbReference type="GO" id="GO:0005737">
    <property type="term" value="C:cytoplasm"/>
    <property type="evidence" value="ECO:0007669"/>
    <property type="project" value="TreeGrafter"/>
</dbReference>
<gene>
    <name evidence="6" type="ORF">S06H3_03842</name>
</gene>
<comment type="cofactor">
    <cofactor evidence="1">
        <name>Zn(2+)</name>
        <dbReference type="ChEBI" id="CHEBI:29105"/>
    </cofactor>
</comment>
<dbReference type="FunFam" id="3.90.180.10:FF:000002">
    <property type="entry name" value="Alcohol dehydrogenase AdhP"/>
    <property type="match status" value="1"/>
</dbReference>
<evidence type="ECO:0000256" key="2">
    <source>
        <dbReference type="ARBA" id="ARBA00022723"/>
    </source>
</evidence>
<dbReference type="SUPFAM" id="SSF50129">
    <property type="entry name" value="GroES-like"/>
    <property type="match status" value="1"/>
</dbReference>
<dbReference type="EMBL" id="BARV01001296">
    <property type="protein sequence ID" value="GAH94429.1"/>
    <property type="molecule type" value="Genomic_DNA"/>
</dbReference>
<evidence type="ECO:0000256" key="3">
    <source>
        <dbReference type="ARBA" id="ARBA00022833"/>
    </source>
</evidence>
<dbReference type="Gene3D" id="3.40.50.720">
    <property type="entry name" value="NAD(P)-binding Rossmann-like Domain"/>
    <property type="match status" value="1"/>
</dbReference>
<comment type="caution">
    <text evidence="6">The sequence shown here is derived from an EMBL/GenBank/DDBJ whole genome shotgun (WGS) entry which is preliminary data.</text>
</comment>
<dbReference type="InterPro" id="IPR013154">
    <property type="entry name" value="ADH-like_N"/>
</dbReference>
<feature type="domain" description="Alcohol dehydrogenase-like N-terminal" evidence="5">
    <location>
        <begin position="29"/>
        <end position="137"/>
    </location>
</feature>
<dbReference type="InterPro" id="IPR002328">
    <property type="entry name" value="ADH_Zn_CS"/>
</dbReference>
<evidence type="ECO:0000259" key="5">
    <source>
        <dbReference type="Pfam" id="PF08240"/>
    </source>
</evidence>
<accession>X1KW87</accession>
<dbReference type="PANTHER" id="PTHR42940:SF8">
    <property type="entry name" value="VACUOLAR PROTEIN SORTING-ASSOCIATED PROTEIN 11"/>
    <property type="match status" value="1"/>
</dbReference>
<evidence type="ECO:0000256" key="1">
    <source>
        <dbReference type="ARBA" id="ARBA00001947"/>
    </source>
</evidence>
<keyword evidence="2" id="KW-0479">Metal-binding</keyword>
<dbReference type="GO" id="GO:0008270">
    <property type="term" value="F:zinc ion binding"/>
    <property type="evidence" value="ECO:0007669"/>
    <property type="project" value="InterPro"/>
</dbReference>
<dbReference type="PROSITE" id="PS00059">
    <property type="entry name" value="ADH_ZINC"/>
    <property type="match status" value="1"/>
</dbReference>
<feature type="non-terminal residue" evidence="6">
    <location>
        <position position="179"/>
    </location>
</feature>
<name>X1KW87_9ZZZZ</name>
<keyword evidence="4" id="KW-0560">Oxidoreductase</keyword>
<evidence type="ECO:0000256" key="4">
    <source>
        <dbReference type="ARBA" id="ARBA00023002"/>
    </source>
</evidence>
<organism evidence="6">
    <name type="scientific">marine sediment metagenome</name>
    <dbReference type="NCBI Taxonomy" id="412755"/>
    <lineage>
        <taxon>unclassified sequences</taxon>
        <taxon>metagenomes</taxon>
        <taxon>ecological metagenomes</taxon>
    </lineage>
</organism>
<sequence length="179" mass="19599">MKAWVLEKQARIERKPLLLQELPIPKVEEGKVRIKVHACGVCRTDIHVAEGDLPLRKSPLILGHEIVGVVDEVGKGVTKFKVGDRAGIAWLNSSCGNCKFCRSGRENLCPQAKFTGWNVDGGYAEYATVSQDFAFHLGEKLSFVETAPLMCPGITGYRALKLTEAKRGDKLALYGFGPA</sequence>
<keyword evidence="3" id="KW-0862">Zinc</keyword>
<dbReference type="GO" id="GO:0004022">
    <property type="term" value="F:alcohol dehydrogenase (NAD+) activity"/>
    <property type="evidence" value="ECO:0007669"/>
    <property type="project" value="TreeGrafter"/>
</dbReference>
<dbReference type="PANTHER" id="PTHR42940">
    <property type="entry name" value="ALCOHOL DEHYDROGENASE 1-RELATED"/>
    <property type="match status" value="1"/>
</dbReference>